<dbReference type="RefSeq" id="WP_010771457.1">
    <property type="nucleotide sequence ID" value="NZ_KB946333.1"/>
</dbReference>
<name>R3WFW4_9ENTE</name>
<evidence type="ECO:0000313" key="1">
    <source>
        <dbReference type="EMBL" id="EOL46352.1"/>
    </source>
</evidence>
<dbReference type="eggNOG" id="ENOG5030CFQ">
    <property type="taxonomic scope" value="Bacteria"/>
</dbReference>
<dbReference type="AlphaFoldDB" id="R3WFW4"/>
<reference evidence="1 2" key="1">
    <citation type="submission" date="2013-02" db="EMBL/GenBank/DDBJ databases">
        <title>The Genome Sequence of Enterococcus caccae BAA-1240.</title>
        <authorList>
            <consortium name="The Broad Institute Genome Sequencing Platform"/>
            <consortium name="The Broad Institute Genome Sequencing Center for Infectious Disease"/>
            <person name="Earl A.M."/>
            <person name="Gilmore M.S."/>
            <person name="Lebreton F."/>
            <person name="Walker B."/>
            <person name="Young S.K."/>
            <person name="Zeng Q."/>
            <person name="Gargeya S."/>
            <person name="Fitzgerald M."/>
            <person name="Haas B."/>
            <person name="Abouelleil A."/>
            <person name="Alvarado L."/>
            <person name="Arachchi H.M."/>
            <person name="Berlin A.M."/>
            <person name="Chapman S.B."/>
            <person name="Dewar J."/>
            <person name="Goldberg J."/>
            <person name="Griggs A."/>
            <person name="Gujja S."/>
            <person name="Hansen M."/>
            <person name="Howarth C."/>
            <person name="Imamovic A."/>
            <person name="Larimer J."/>
            <person name="McCowan C."/>
            <person name="Murphy C."/>
            <person name="Neiman D."/>
            <person name="Pearson M."/>
            <person name="Priest M."/>
            <person name="Roberts A."/>
            <person name="Saif S."/>
            <person name="Shea T."/>
            <person name="Sisk P."/>
            <person name="Sykes S."/>
            <person name="Wortman J."/>
            <person name="Nusbaum C."/>
            <person name="Birren B."/>
        </authorList>
    </citation>
    <scope>NUCLEOTIDE SEQUENCE [LARGE SCALE GENOMIC DNA]</scope>
    <source>
        <strain evidence="1 2">ATCC BAA-1240</strain>
    </source>
</reference>
<dbReference type="OrthoDB" id="7007761at2"/>
<protein>
    <submittedName>
        <fullName evidence="1">Uncharacterized protein</fullName>
    </submittedName>
</protein>
<dbReference type="STRING" id="317735.RU98_GL002558"/>
<organism evidence="1 2">
    <name type="scientific">Enterococcus caccae ATCC BAA-1240</name>
    <dbReference type="NCBI Taxonomy" id="1158612"/>
    <lineage>
        <taxon>Bacteria</taxon>
        <taxon>Bacillati</taxon>
        <taxon>Bacillota</taxon>
        <taxon>Bacilli</taxon>
        <taxon>Lactobacillales</taxon>
        <taxon>Enterococcaceae</taxon>
        <taxon>Enterococcus</taxon>
    </lineage>
</organism>
<sequence length="120" mass="13768">MVIVKKVNWIDEDSGEADVLLFDGMYSIESFCSDCNISEGDVFLDTLYGFNVRDIVKSFNKEYEIGKENNGYHIQGQLVDKERKILQIGGFKIDLSEGDIPKDIKQNDYIEVDISRVDIY</sequence>
<dbReference type="Proteomes" id="UP000013840">
    <property type="component" value="Unassembled WGS sequence"/>
</dbReference>
<accession>R3WFW4</accession>
<dbReference type="PATRIC" id="fig|1158612.3.peg.1306"/>
<comment type="caution">
    <text evidence="1">The sequence shown here is derived from an EMBL/GenBank/DDBJ whole genome shotgun (WGS) entry which is preliminary data.</text>
</comment>
<dbReference type="EMBL" id="AJAU01000016">
    <property type="protein sequence ID" value="EOL46352.1"/>
    <property type="molecule type" value="Genomic_DNA"/>
</dbReference>
<keyword evidence="2" id="KW-1185">Reference proteome</keyword>
<gene>
    <name evidence="1" type="ORF">UC7_01319</name>
</gene>
<evidence type="ECO:0000313" key="2">
    <source>
        <dbReference type="Proteomes" id="UP000013840"/>
    </source>
</evidence>
<proteinExistence type="predicted"/>